<dbReference type="EC" id="2.7.11.1" evidence="7"/>
<keyword evidence="8" id="KW-1185">Reference proteome</keyword>
<evidence type="ECO:0000256" key="3">
    <source>
        <dbReference type="ARBA" id="ARBA00022777"/>
    </source>
</evidence>
<dbReference type="NCBIfam" id="TIGR03071">
    <property type="entry name" value="couple_hipA"/>
    <property type="match status" value="1"/>
</dbReference>
<sequence>MNVKGLALLLGERRIGVLFQYPLSHDHTVHRFVADEDFLNDPAQPILSLSFRARQPQAQAAFWKAITAPPLNGSLSKDPQRGWLLPAFFQNLLPEGPLRTRIADMRGCSPNDHFELLAATGKDLPGDVHAMPAALDRGDLERLITQNNDALEMSVVAAPMDDAISVSGVQAKLAVLRDQGGRFVARTKLADDTGARHVIAKLPVAEYPFLPELEALSLQLARSAGVQVVEAELAPLDLLAAEHHYELGDVNGRTRFLAVYRYDRDADTPTRRIHCEDFAQILGVQPEDKYTQDYLTIAAVMMTVPSLGEAAVHELLRRILVSDLMGNPDMHLKNIGLRYTDPRAPDLPPAYDLVAYAAYPIGIHGRALSLMPAPSPSQAASWPAASSSKAAARRPADRKSPLHPVVVRDFCARLGLPEKPAWTALRRCAQRAFDTWPALIRDAEITDRMKERLLARLDSYTPAAKAARV</sequence>
<feature type="region of interest" description="Disordered" evidence="4">
    <location>
        <begin position="379"/>
        <end position="398"/>
    </location>
</feature>
<evidence type="ECO:0000256" key="1">
    <source>
        <dbReference type="ARBA" id="ARBA00010164"/>
    </source>
</evidence>
<comment type="similarity">
    <text evidence="1">Belongs to the HipA Ser/Thr kinase family.</text>
</comment>
<evidence type="ECO:0000259" key="5">
    <source>
        <dbReference type="Pfam" id="PF07804"/>
    </source>
</evidence>
<dbReference type="GO" id="GO:0004674">
    <property type="term" value="F:protein serine/threonine kinase activity"/>
    <property type="evidence" value="ECO:0007669"/>
    <property type="project" value="UniProtKB-EC"/>
</dbReference>
<feature type="domain" description="HipA N-terminal subdomain 1" evidence="6">
    <location>
        <begin position="9"/>
        <end position="129"/>
    </location>
</feature>
<evidence type="ECO:0000313" key="7">
    <source>
        <dbReference type="EMBL" id="MBB3193174.1"/>
    </source>
</evidence>
<dbReference type="PANTHER" id="PTHR37419">
    <property type="entry name" value="SERINE/THREONINE-PROTEIN KINASE TOXIN HIPA"/>
    <property type="match status" value="1"/>
</dbReference>
<dbReference type="Pfam" id="PF13657">
    <property type="entry name" value="Couple_hipA"/>
    <property type="match status" value="1"/>
</dbReference>
<accession>A0ABR6GM48</accession>
<feature type="compositionally biased region" description="Low complexity" evidence="4">
    <location>
        <begin position="379"/>
        <end position="390"/>
    </location>
</feature>
<name>A0ABR6GM48_9BURK</name>
<proteinExistence type="inferred from homology"/>
<dbReference type="InterPro" id="IPR012893">
    <property type="entry name" value="HipA-like_C"/>
</dbReference>
<evidence type="ECO:0000256" key="4">
    <source>
        <dbReference type="SAM" id="MobiDB-lite"/>
    </source>
</evidence>
<organism evidence="7 8">
    <name type="scientific">Roseateles terrae</name>
    <dbReference type="NCBI Taxonomy" id="431060"/>
    <lineage>
        <taxon>Bacteria</taxon>
        <taxon>Pseudomonadati</taxon>
        <taxon>Pseudomonadota</taxon>
        <taxon>Betaproteobacteria</taxon>
        <taxon>Burkholderiales</taxon>
        <taxon>Sphaerotilaceae</taxon>
        <taxon>Roseateles</taxon>
    </lineage>
</organism>
<gene>
    <name evidence="7" type="ORF">FHS28_000539</name>
</gene>
<feature type="domain" description="HipA-like C-terminal" evidence="5">
    <location>
        <begin position="164"/>
        <end position="386"/>
    </location>
</feature>
<dbReference type="EMBL" id="JACHXO010000001">
    <property type="protein sequence ID" value="MBB3193174.1"/>
    <property type="molecule type" value="Genomic_DNA"/>
</dbReference>
<evidence type="ECO:0000259" key="6">
    <source>
        <dbReference type="Pfam" id="PF13657"/>
    </source>
</evidence>
<keyword evidence="2 7" id="KW-0808">Transferase</keyword>
<evidence type="ECO:0000313" key="8">
    <source>
        <dbReference type="Proteomes" id="UP000574369"/>
    </source>
</evidence>
<dbReference type="InterPro" id="IPR052028">
    <property type="entry name" value="HipA_Ser/Thr_kinase"/>
</dbReference>
<dbReference type="InterPro" id="IPR017508">
    <property type="entry name" value="HipA_N1"/>
</dbReference>
<evidence type="ECO:0000256" key="2">
    <source>
        <dbReference type="ARBA" id="ARBA00022679"/>
    </source>
</evidence>
<dbReference type="PANTHER" id="PTHR37419:SF1">
    <property type="entry name" value="SERINE_THREONINE-PROTEIN KINASE TOXIN HIPA"/>
    <property type="match status" value="1"/>
</dbReference>
<comment type="caution">
    <text evidence="7">The sequence shown here is derived from an EMBL/GenBank/DDBJ whole genome shotgun (WGS) entry which is preliminary data.</text>
</comment>
<keyword evidence="3 7" id="KW-0418">Kinase</keyword>
<reference evidence="7 8" key="1">
    <citation type="submission" date="2020-08" db="EMBL/GenBank/DDBJ databases">
        <title>Genomic Encyclopedia of Type Strains, Phase III (KMG-III): the genomes of soil and plant-associated and newly described type strains.</title>
        <authorList>
            <person name="Whitman W."/>
        </authorList>
    </citation>
    <scope>NUCLEOTIDE SEQUENCE [LARGE SCALE GENOMIC DNA]</scope>
    <source>
        <strain evidence="7 8">CECT 7247</strain>
    </source>
</reference>
<dbReference type="Proteomes" id="UP000574369">
    <property type="component" value="Unassembled WGS sequence"/>
</dbReference>
<protein>
    <submittedName>
        <fullName evidence="7">Serine/threonine-protein kinase HipA</fullName>
        <ecNumber evidence="7">2.7.11.1</ecNumber>
    </submittedName>
</protein>
<dbReference type="Pfam" id="PF07804">
    <property type="entry name" value="HipA_C"/>
    <property type="match status" value="1"/>
</dbReference>
<dbReference type="RefSeq" id="WP_088449203.1">
    <property type="nucleotide sequence ID" value="NZ_JACHXO010000001.1"/>
</dbReference>